<gene>
    <name evidence="4" type="ORF">HELGO_WM16863</name>
</gene>
<dbReference type="PROSITE" id="PS50005">
    <property type="entry name" value="TPR"/>
    <property type="match status" value="1"/>
</dbReference>
<name>A0A6S6TA13_9BACT</name>
<evidence type="ECO:0000313" key="4">
    <source>
        <dbReference type="EMBL" id="CAA6815884.1"/>
    </source>
</evidence>
<evidence type="ECO:0000256" key="1">
    <source>
        <dbReference type="ARBA" id="ARBA00022737"/>
    </source>
</evidence>
<sequence length="330" mass="38746">MKKISTNINRLLASTVAENNQLAFQILKGDPTLLTEAIFPLLAWRLFALDFDKKNNENNYPLSNTDIANDILSITTLLEEESISKPFYNCDNSLDIFIERLDLYSTEKVKKMLENIYPCLVVYNRYLQKDKYYVEQVLFISREIYHTYNLHALVYPFYHFLTKTDALEIIDKVDFINLVNNLSYIDKEKYEHTLDTALEYANDIITTQPIYAAEYHDVKGLLYRRYGKYQEAIISYEKSHQLTPKKETVLNSLAWLLYQHTDRQTEAYAHATKAVKTNPLPDHINTLAHLELIYKGNIIKAKELFEQVLDIDPDHLDSIQMLEKIIKKWQ</sequence>
<dbReference type="Pfam" id="PF07719">
    <property type="entry name" value="TPR_2"/>
    <property type="match status" value="1"/>
</dbReference>
<evidence type="ECO:0000256" key="3">
    <source>
        <dbReference type="PROSITE-ProRule" id="PRU00339"/>
    </source>
</evidence>
<dbReference type="InterPro" id="IPR019734">
    <property type="entry name" value="TPR_rpt"/>
</dbReference>
<dbReference type="Gene3D" id="1.25.40.10">
    <property type="entry name" value="Tetratricopeptide repeat domain"/>
    <property type="match status" value="1"/>
</dbReference>
<keyword evidence="1" id="KW-0677">Repeat</keyword>
<reference evidence="4" key="1">
    <citation type="submission" date="2020-01" db="EMBL/GenBank/DDBJ databases">
        <authorList>
            <person name="Meier V. D."/>
            <person name="Meier V D."/>
        </authorList>
    </citation>
    <scope>NUCLEOTIDE SEQUENCE</scope>
    <source>
        <strain evidence="4">HLG_WM_MAG_10</strain>
    </source>
</reference>
<evidence type="ECO:0000256" key="2">
    <source>
        <dbReference type="ARBA" id="ARBA00022803"/>
    </source>
</evidence>
<dbReference type="SUPFAM" id="SSF48452">
    <property type="entry name" value="TPR-like"/>
    <property type="match status" value="1"/>
</dbReference>
<protein>
    <submittedName>
        <fullName evidence="4">Uncharacterized protein</fullName>
    </submittedName>
</protein>
<dbReference type="InterPro" id="IPR011990">
    <property type="entry name" value="TPR-like_helical_dom_sf"/>
</dbReference>
<accession>A0A6S6TA13</accession>
<dbReference type="SMART" id="SM00028">
    <property type="entry name" value="TPR"/>
    <property type="match status" value="2"/>
</dbReference>
<feature type="repeat" description="TPR" evidence="3">
    <location>
        <begin position="213"/>
        <end position="246"/>
    </location>
</feature>
<dbReference type="EMBL" id="CACVAQ010000232">
    <property type="protein sequence ID" value="CAA6815884.1"/>
    <property type="molecule type" value="Genomic_DNA"/>
</dbReference>
<keyword evidence="2 3" id="KW-0802">TPR repeat</keyword>
<organism evidence="4">
    <name type="scientific">uncultured Aureispira sp</name>
    <dbReference type="NCBI Taxonomy" id="1331704"/>
    <lineage>
        <taxon>Bacteria</taxon>
        <taxon>Pseudomonadati</taxon>
        <taxon>Bacteroidota</taxon>
        <taxon>Saprospiria</taxon>
        <taxon>Saprospirales</taxon>
        <taxon>Saprospiraceae</taxon>
        <taxon>Aureispira</taxon>
        <taxon>environmental samples</taxon>
    </lineage>
</organism>
<dbReference type="Pfam" id="PF13181">
    <property type="entry name" value="TPR_8"/>
    <property type="match status" value="1"/>
</dbReference>
<proteinExistence type="predicted"/>
<dbReference type="InterPro" id="IPR013105">
    <property type="entry name" value="TPR_2"/>
</dbReference>
<dbReference type="AlphaFoldDB" id="A0A6S6TA13"/>